<comment type="caution">
    <text evidence="6">The sequence shown here is derived from an EMBL/GenBank/DDBJ whole genome shotgun (WGS) entry which is preliminary data.</text>
</comment>
<accession>A0AAV5GV49</accession>
<evidence type="ECO:0000313" key="6">
    <source>
        <dbReference type="EMBL" id="GJN94404.1"/>
    </source>
</evidence>
<proteinExistence type="inferred from homology"/>
<dbReference type="Pfam" id="PF04828">
    <property type="entry name" value="GFA"/>
    <property type="match status" value="1"/>
</dbReference>
<name>A0AAV5GV49_9BASI</name>
<feature type="domain" description="CENP-V/GFA" evidence="5">
    <location>
        <begin position="4"/>
        <end position="125"/>
    </location>
</feature>
<dbReference type="InterPro" id="IPR011057">
    <property type="entry name" value="Mss4-like_sf"/>
</dbReference>
<evidence type="ECO:0000256" key="2">
    <source>
        <dbReference type="ARBA" id="ARBA00022723"/>
    </source>
</evidence>
<keyword evidence="7" id="KW-1185">Reference proteome</keyword>
<dbReference type="InterPro" id="IPR006913">
    <property type="entry name" value="CENP-V/GFA"/>
</dbReference>
<protein>
    <recommendedName>
        <fullName evidence="5">CENP-V/GFA domain-containing protein</fullName>
    </recommendedName>
</protein>
<organism evidence="6 7">
    <name type="scientific">Rhodotorula paludigena</name>
    <dbReference type="NCBI Taxonomy" id="86838"/>
    <lineage>
        <taxon>Eukaryota</taxon>
        <taxon>Fungi</taxon>
        <taxon>Dikarya</taxon>
        <taxon>Basidiomycota</taxon>
        <taxon>Pucciniomycotina</taxon>
        <taxon>Microbotryomycetes</taxon>
        <taxon>Sporidiobolales</taxon>
        <taxon>Sporidiobolaceae</taxon>
        <taxon>Rhodotorula</taxon>
    </lineage>
</organism>
<dbReference type="Gene3D" id="3.90.1590.10">
    <property type="entry name" value="glutathione-dependent formaldehyde- activating enzyme (gfa)"/>
    <property type="match status" value="1"/>
</dbReference>
<gene>
    <name evidence="6" type="ORF">Rhopal_007484-T1</name>
</gene>
<evidence type="ECO:0000313" key="7">
    <source>
        <dbReference type="Proteomes" id="UP001342314"/>
    </source>
</evidence>
<comment type="similarity">
    <text evidence="1">Belongs to the Gfa family.</text>
</comment>
<dbReference type="PANTHER" id="PTHR33337">
    <property type="entry name" value="GFA DOMAIN-CONTAINING PROTEIN"/>
    <property type="match status" value="1"/>
</dbReference>
<sequence length="140" mass="15039">MATATGHCLCGAIQLELLDGMPDSCILCHCTNCRQQSGGLGVVGMLMPRARVRITGEDNLASYRDSKCASGSALVRLFCETCGSNIGAAPEKSPETLAVRGGLFPSGSLPPPKFEIFTMHQERWEQPHDGAKQFERGLSR</sequence>
<dbReference type="AlphaFoldDB" id="A0AAV5GV49"/>
<evidence type="ECO:0000259" key="5">
    <source>
        <dbReference type="PROSITE" id="PS51891"/>
    </source>
</evidence>
<dbReference type="SUPFAM" id="SSF51316">
    <property type="entry name" value="Mss4-like"/>
    <property type="match status" value="1"/>
</dbReference>
<dbReference type="GO" id="GO:0046872">
    <property type="term" value="F:metal ion binding"/>
    <property type="evidence" value="ECO:0007669"/>
    <property type="project" value="UniProtKB-KW"/>
</dbReference>
<keyword evidence="2" id="KW-0479">Metal-binding</keyword>
<dbReference type="PROSITE" id="PS51891">
    <property type="entry name" value="CENP_V_GFA"/>
    <property type="match status" value="1"/>
</dbReference>
<keyword evidence="4" id="KW-0456">Lyase</keyword>
<keyword evidence="3" id="KW-0862">Zinc</keyword>
<evidence type="ECO:0000256" key="1">
    <source>
        <dbReference type="ARBA" id="ARBA00005495"/>
    </source>
</evidence>
<dbReference type="Proteomes" id="UP001342314">
    <property type="component" value="Unassembled WGS sequence"/>
</dbReference>
<dbReference type="PANTHER" id="PTHR33337:SF30">
    <property type="entry name" value="DUF636 DOMAIN PROTEIN (AFU_ORTHOLOGUE AFUA_1G03180)"/>
    <property type="match status" value="1"/>
</dbReference>
<dbReference type="EMBL" id="BQKY01000017">
    <property type="protein sequence ID" value="GJN94404.1"/>
    <property type="molecule type" value="Genomic_DNA"/>
</dbReference>
<evidence type="ECO:0000256" key="3">
    <source>
        <dbReference type="ARBA" id="ARBA00022833"/>
    </source>
</evidence>
<dbReference type="GO" id="GO:0016846">
    <property type="term" value="F:carbon-sulfur lyase activity"/>
    <property type="evidence" value="ECO:0007669"/>
    <property type="project" value="InterPro"/>
</dbReference>
<reference evidence="6 7" key="1">
    <citation type="submission" date="2021-12" db="EMBL/GenBank/DDBJ databases">
        <title>High titer production of polyol ester of fatty acids by Rhodotorula paludigena BS15 towards product separation-free biomass refinery.</title>
        <authorList>
            <person name="Mano J."/>
            <person name="Ono H."/>
            <person name="Tanaka T."/>
            <person name="Naito K."/>
            <person name="Sushida H."/>
            <person name="Ike M."/>
            <person name="Tokuyasu K."/>
            <person name="Kitaoka M."/>
        </authorList>
    </citation>
    <scope>NUCLEOTIDE SEQUENCE [LARGE SCALE GENOMIC DNA]</scope>
    <source>
        <strain evidence="6 7">BS15</strain>
    </source>
</reference>
<evidence type="ECO:0000256" key="4">
    <source>
        <dbReference type="ARBA" id="ARBA00023239"/>
    </source>
</evidence>